<comment type="caution">
    <text evidence="1">The sequence shown here is derived from an EMBL/GenBank/DDBJ whole genome shotgun (WGS) entry which is preliminary data.</text>
</comment>
<accession>A0A4Y9ZYC7</accession>
<dbReference type="EMBL" id="SFCI01000435">
    <property type="protein sequence ID" value="TFY79822.1"/>
    <property type="molecule type" value="Genomic_DNA"/>
</dbReference>
<dbReference type="OrthoDB" id="2881271at2759"/>
<name>A0A4Y9ZYC7_9AGAM</name>
<keyword evidence="2" id="KW-1185">Reference proteome</keyword>
<reference evidence="1 2" key="1">
    <citation type="submission" date="2019-02" db="EMBL/GenBank/DDBJ databases">
        <title>Genome sequencing of the rare red list fungi Hericium alpestre (H. flagellum).</title>
        <authorList>
            <person name="Buettner E."/>
            <person name="Kellner H."/>
        </authorList>
    </citation>
    <scope>NUCLEOTIDE SEQUENCE [LARGE SCALE GENOMIC DNA]</scope>
    <source>
        <strain evidence="1 2">DSM 108284</strain>
    </source>
</reference>
<evidence type="ECO:0000313" key="2">
    <source>
        <dbReference type="Proteomes" id="UP000298061"/>
    </source>
</evidence>
<organism evidence="1 2">
    <name type="scientific">Hericium alpestre</name>
    <dbReference type="NCBI Taxonomy" id="135208"/>
    <lineage>
        <taxon>Eukaryota</taxon>
        <taxon>Fungi</taxon>
        <taxon>Dikarya</taxon>
        <taxon>Basidiomycota</taxon>
        <taxon>Agaricomycotina</taxon>
        <taxon>Agaricomycetes</taxon>
        <taxon>Russulales</taxon>
        <taxon>Hericiaceae</taxon>
        <taxon>Hericium</taxon>
    </lineage>
</organism>
<proteinExistence type="predicted"/>
<evidence type="ECO:0000313" key="1">
    <source>
        <dbReference type="EMBL" id="TFY79822.1"/>
    </source>
</evidence>
<gene>
    <name evidence="1" type="ORF">EWM64_g4184</name>
</gene>
<dbReference type="AlphaFoldDB" id="A0A4Y9ZYC7"/>
<dbReference type="Proteomes" id="UP000298061">
    <property type="component" value="Unassembled WGS sequence"/>
</dbReference>
<protein>
    <submittedName>
        <fullName evidence="1">Uncharacterized protein</fullName>
    </submittedName>
</protein>
<sequence length="168" mass="19459">MSRASLEKSDKPQELSDDLEAFFHVLLYHVLRYRTASKQLRLLQGRMQEIFDESVQDEKGFFHGGGGKLHFFRMGFFDAEDIAAILPAPLAGLIEELRDIFNVFYWPKTRRAGPSPEAREAAREKLRSSAYSLALFKAHLNLDGWLHDDPAVDVLPQLLRRNKRTWRM</sequence>